<dbReference type="Pfam" id="PF13478">
    <property type="entry name" value="XdhC_C"/>
    <property type="match status" value="1"/>
</dbReference>
<dbReference type="Gene3D" id="3.40.50.720">
    <property type="entry name" value="NAD(P)-binding Rossmann-like Domain"/>
    <property type="match status" value="1"/>
</dbReference>
<evidence type="ECO:0000259" key="1">
    <source>
        <dbReference type="Pfam" id="PF02625"/>
    </source>
</evidence>
<dbReference type="Proteomes" id="UP000218387">
    <property type="component" value="Chromosome"/>
</dbReference>
<feature type="domain" description="XdhC Rossmann" evidence="2">
    <location>
        <begin position="183"/>
        <end position="326"/>
    </location>
</feature>
<dbReference type="InterPro" id="IPR027051">
    <property type="entry name" value="XdhC_Rossmann_dom"/>
</dbReference>
<evidence type="ECO:0000313" key="4">
    <source>
        <dbReference type="Proteomes" id="UP000218387"/>
    </source>
</evidence>
<dbReference type="EMBL" id="CP029487">
    <property type="protein sequence ID" value="QCT70612.1"/>
    <property type="molecule type" value="Genomic_DNA"/>
</dbReference>
<proteinExistence type="predicted"/>
<dbReference type="InterPro" id="IPR003777">
    <property type="entry name" value="XdhC_CoxI"/>
</dbReference>
<organism evidence="3 4">
    <name type="scientific">Eubacterium maltosivorans</name>
    <dbReference type="NCBI Taxonomy" id="2041044"/>
    <lineage>
        <taxon>Bacteria</taxon>
        <taxon>Bacillati</taxon>
        <taxon>Bacillota</taxon>
        <taxon>Clostridia</taxon>
        <taxon>Eubacteriales</taxon>
        <taxon>Eubacteriaceae</taxon>
        <taxon>Eubacterium</taxon>
    </lineage>
</organism>
<protein>
    <submittedName>
        <fullName evidence="3">XdhC/CoxI family protein</fullName>
    </submittedName>
</protein>
<gene>
    <name evidence="3" type="ORF">CPZ25_004490</name>
</gene>
<accession>A0A2A5TAA8</accession>
<reference evidence="3 4" key="1">
    <citation type="submission" date="2018-05" db="EMBL/GenBank/DDBJ databases">
        <title>Genome comparison of Eubacterium sp.</title>
        <authorList>
            <person name="Feng Y."/>
            <person name="Sanchez-Andrea I."/>
            <person name="Stams A.J.M."/>
            <person name="De Vos W.M."/>
        </authorList>
    </citation>
    <scope>NUCLEOTIDE SEQUENCE [LARGE SCALE GENOMIC DNA]</scope>
    <source>
        <strain evidence="3 4">YI</strain>
    </source>
</reference>
<name>A0A2A5TAA8_EUBML</name>
<dbReference type="PANTHER" id="PTHR30388">
    <property type="entry name" value="ALDEHYDE OXIDOREDUCTASE MOLYBDENUM COFACTOR ASSEMBLY PROTEIN"/>
    <property type="match status" value="1"/>
</dbReference>
<sequence length="340" mass="38150">MKDFYKALKLSKKRKEPLVVVTIIDFHGSAPRGTGARMAVYKNGSTTGTVGGGAIEYDAQQEAQKLFETKISFMKKYILRPNEAADLGMVCGGNATLYFQYFSPDNPQTEKLIEELDRAFKSNEDFWLLTSWEKPADFEMTVVDGEKKKTAFFDIELFQKESRLLKKDKIVFFSQPLLQNGRVYVFGGGHIAKELVPLLSHLDFKCVVIDDREAFANSEVFPDADAVFVSDFKDIGTFLKIGPSDYVVIMTRGHQNDYLVEAQVLKTKARYIGVIGSRKKTEAVNGKLMKLDGFTQERLNMVYTPIGKAIKAKTPAEIAISIAAELIEVRASDESIKTFK</sequence>
<keyword evidence="4" id="KW-1185">Reference proteome</keyword>
<evidence type="ECO:0000259" key="2">
    <source>
        <dbReference type="Pfam" id="PF13478"/>
    </source>
</evidence>
<dbReference type="PANTHER" id="PTHR30388:SF6">
    <property type="entry name" value="XANTHINE DEHYDROGENASE SUBUNIT A-RELATED"/>
    <property type="match status" value="1"/>
</dbReference>
<dbReference type="InterPro" id="IPR052698">
    <property type="entry name" value="MoCofactor_Util/Proc"/>
</dbReference>
<dbReference type="Pfam" id="PF02625">
    <property type="entry name" value="XdhC_CoxI"/>
    <property type="match status" value="1"/>
</dbReference>
<feature type="domain" description="XdhC- CoxI" evidence="1">
    <location>
        <begin position="13"/>
        <end position="71"/>
    </location>
</feature>
<dbReference type="AlphaFoldDB" id="A0A2A5TAA8"/>
<dbReference type="RefSeq" id="WP_096919716.1">
    <property type="nucleotide sequence ID" value="NZ_CP029487.1"/>
</dbReference>
<dbReference type="KEGG" id="emt:CPZ25_004490"/>
<evidence type="ECO:0000313" key="3">
    <source>
        <dbReference type="EMBL" id="QCT70612.1"/>
    </source>
</evidence>